<proteinExistence type="predicted"/>
<name>A0A9P6FJ90_9FUNG</name>
<sequence length="242" mass="26352">MSRGKRDGILKNEKGRVVVKVGAMHLKGAHNIEESLYPLLVEDPSAFLYQHPHTAAMAPDMRWSTQSQPQPTHAPYHESDSPKARHSDIHSNHHFTQGVHGDYYSQQQHHPVFRSHNGNSPHGSPHGSNGSVSGDEDPNLVSPFEYRVQSSMPTGLIGIPSGGAPIPDLRTGGHHASPGPYYGAAAAAHVQPKYQDSILHPNQHQLQLGGPLASDSPPSTSSPHGKMMESRLYSYAPYHKAF</sequence>
<dbReference type="GO" id="GO:0043565">
    <property type="term" value="F:sequence-specific DNA binding"/>
    <property type="evidence" value="ECO:0007669"/>
    <property type="project" value="TreeGrafter"/>
</dbReference>
<dbReference type="InterPro" id="IPR029790">
    <property type="entry name" value="EFG1/Phd1/StuA"/>
</dbReference>
<organism evidence="2 3">
    <name type="scientific">Lunasporangiospora selenospora</name>
    <dbReference type="NCBI Taxonomy" id="979761"/>
    <lineage>
        <taxon>Eukaryota</taxon>
        <taxon>Fungi</taxon>
        <taxon>Fungi incertae sedis</taxon>
        <taxon>Mucoromycota</taxon>
        <taxon>Mortierellomycotina</taxon>
        <taxon>Mortierellomycetes</taxon>
        <taxon>Mortierellales</taxon>
        <taxon>Mortierellaceae</taxon>
        <taxon>Lunasporangiospora</taxon>
    </lineage>
</organism>
<feature type="compositionally biased region" description="Low complexity" evidence="1">
    <location>
        <begin position="115"/>
        <end position="133"/>
    </location>
</feature>
<feature type="compositionally biased region" description="Basic and acidic residues" evidence="1">
    <location>
        <begin position="75"/>
        <end position="91"/>
    </location>
</feature>
<reference evidence="2" key="1">
    <citation type="journal article" date="2020" name="Fungal Divers.">
        <title>Resolving the Mortierellaceae phylogeny through synthesis of multi-gene phylogenetics and phylogenomics.</title>
        <authorList>
            <person name="Vandepol N."/>
            <person name="Liber J."/>
            <person name="Desiro A."/>
            <person name="Na H."/>
            <person name="Kennedy M."/>
            <person name="Barry K."/>
            <person name="Grigoriev I.V."/>
            <person name="Miller A.N."/>
            <person name="O'Donnell K."/>
            <person name="Stajich J.E."/>
            <person name="Bonito G."/>
        </authorList>
    </citation>
    <scope>NUCLEOTIDE SEQUENCE</scope>
    <source>
        <strain evidence="2">KOD1015</strain>
    </source>
</reference>
<evidence type="ECO:0000256" key="1">
    <source>
        <dbReference type="SAM" id="MobiDB-lite"/>
    </source>
</evidence>
<gene>
    <name evidence="2" type="ORF">BGW38_008700</name>
</gene>
<comment type="caution">
    <text evidence="2">The sequence shown here is derived from an EMBL/GenBank/DDBJ whole genome shotgun (WGS) entry which is preliminary data.</text>
</comment>
<dbReference type="GO" id="GO:0003700">
    <property type="term" value="F:DNA-binding transcription factor activity"/>
    <property type="evidence" value="ECO:0007669"/>
    <property type="project" value="TreeGrafter"/>
</dbReference>
<evidence type="ECO:0000313" key="2">
    <source>
        <dbReference type="EMBL" id="KAF9570836.1"/>
    </source>
</evidence>
<feature type="region of interest" description="Disordered" evidence="1">
    <location>
        <begin position="62"/>
        <end position="97"/>
    </location>
</feature>
<evidence type="ECO:0000313" key="3">
    <source>
        <dbReference type="Proteomes" id="UP000780801"/>
    </source>
</evidence>
<feature type="region of interest" description="Disordered" evidence="1">
    <location>
        <begin position="208"/>
        <end position="228"/>
    </location>
</feature>
<feature type="region of interest" description="Disordered" evidence="1">
    <location>
        <begin position="111"/>
        <end position="141"/>
    </location>
</feature>
<dbReference type="AlphaFoldDB" id="A0A9P6FJ90"/>
<keyword evidence="3" id="KW-1185">Reference proteome</keyword>
<dbReference type="PANTHER" id="PTHR47792:SF1">
    <property type="entry name" value="PROTEIN SOK2-RELATED"/>
    <property type="match status" value="1"/>
</dbReference>
<dbReference type="GO" id="GO:0045944">
    <property type="term" value="P:positive regulation of transcription by RNA polymerase II"/>
    <property type="evidence" value="ECO:0007669"/>
    <property type="project" value="TreeGrafter"/>
</dbReference>
<protein>
    <submittedName>
        <fullName evidence="2">Uncharacterized protein</fullName>
    </submittedName>
</protein>
<dbReference type="Proteomes" id="UP000780801">
    <property type="component" value="Unassembled WGS sequence"/>
</dbReference>
<dbReference type="PANTHER" id="PTHR47792">
    <property type="entry name" value="PROTEIN SOK2-RELATED"/>
    <property type="match status" value="1"/>
</dbReference>
<dbReference type="GO" id="GO:0005634">
    <property type="term" value="C:nucleus"/>
    <property type="evidence" value="ECO:0007669"/>
    <property type="project" value="TreeGrafter"/>
</dbReference>
<accession>A0A9P6FJ90</accession>
<dbReference type="OrthoDB" id="5407653at2759"/>
<dbReference type="EMBL" id="JAABOA010006066">
    <property type="protein sequence ID" value="KAF9570836.1"/>
    <property type="molecule type" value="Genomic_DNA"/>
</dbReference>